<dbReference type="InterPro" id="IPR013118">
    <property type="entry name" value="Mannitol_DH_C"/>
</dbReference>
<evidence type="ECO:0000259" key="4">
    <source>
        <dbReference type="Pfam" id="PF08125"/>
    </source>
</evidence>
<dbReference type="Pfam" id="PF08125">
    <property type="entry name" value="Mannitol_dh_C"/>
    <property type="match status" value="1"/>
</dbReference>
<dbReference type="PANTHER" id="PTHR30524:SF0">
    <property type="entry name" value="ALTRONATE OXIDOREDUCTASE-RELATED"/>
    <property type="match status" value="1"/>
</dbReference>
<dbReference type="Pfam" id="PF01232">
    <property type="entry name" value="Mannitol_dh"/>
    <property type="match status" value="1"/>
</dbReference>
<evidence type="ECO:0000313" key="5">
    <source>
        <dbReference type="EMBL" id="OSQ48327.1"/>
    </source>
</evidence>
<dbReference type="PANTHER" id="PTHR30524">
    <property type="entry name" value="MANNITOL-1-PHOSPHATE 5-DEHYDROGENASE"/>
    <property type="match status" value="1"/>
</dbReference>
<protein>
    <submittedName>
        <fullName evidence="5">Uncharacterized protein</fullName>
    </submittedName>
</protein>
<proteinExistence type="predicted"/>
<comment type="caution">
    <text evidence="5">The sequence shown here is derived from an EMBL/GenBank/DDBJ whole genome shotgun (WGS) entry which is preliminary data.</text>
</comment>
<feature type="domain" description="Mannitol dehydrogenase N-terminal" evidence="3">
    <location>
        <begin position="3"/>
        <end position="215"/>
    </location>
</feature>
<keyword evidence="2" id="KW-0520">NAD</keyword>
<gene>
    <name evidence="5" type="ORF">TALK_08595</name>
</gene>
<dbReference type="RefSeq" id="WP_085617876.1">
    <property type="nucleotide sequence ID" value="NZ_JFKB01000005.1"/>
</dbReference>
<dbReference type="InterPro" id="IPR036291">
    <property type="entry name" value="NAD(P)-bd_dom_sf"/>
</dbReference>
<dbReference type="GO" id="GO:0016491">
    <property type="term" value="F:oxidoreductase activity"/>
    <property type="evidence" value="ECO:0007669"/>
    <property type="project" value="UniProtKB-KW"/>
</dbReference>
<organism evidence="5 6">
    <name type="scientific">Thalassospira alkalitolerans</name>
    <dbReference type="NCBI Taxonomy" id="1293890"/>
    <lineage>
        <taxon>Bacteria</taxon>
        <taxon>Pseudomonadati</taxon>
        <taxon>Pseudomonadota</taxon>
        <taxon>Alphaproteobacteria</taxon>
        <taxon>Rhodospirillales</taxon>
        <taxon>Thalassospiraceae</taxon>
        <taxon>Thalassospira</taxon>
    </lineage>
</organism>
<feature type="domain" description="Mannitol dehydrogenase C-terminal" evidence="4">
    <location>
        <begin position="231"/>
        <end position="355"/>
    </location>
</feature>
<reference evidence="5 6" key="1">
    <citation type="submission" date="2014-03" db="EMBL/GenBank/DDBJ databases">
        <title>The draft genome sequence of Thalassospira alkalitolerans JCM 18968.</title>
        <authorList>
            <person name="Lai Q."/>
            <person name="Shao Z."/>
        </authorList>
    </citation>
    <scope>NUCLEOTIDE SEQUENCE [LARGE SCALE GENOMIC DNA]</scope>
    <source>
        <strain evidence="5 6">JCM 18968</strain>
    </source>
</reference>
<dbReference type="STRING" id="1293890.TALK_08595"/>
<dbReference type="InterPro" id="IPR013131">
    <property type="entry name" value="Mannitol_DH_N"/>
</dbReference>
<evidence type="ECO:0000313" key="6">
    <source>
        <dbReference type="Proteomes" id="UP000193396"/>
    </source>
</evidence>
<name>A0A1Y2LC12_9PROT</name>
<dbReference type="InterPro" id="IPR008927">
    <property type="entry name" value="6-PGluconate_DH-like_C_sf"/>
</dbReference>
<accession>A0A1Y2LC12</accession>
<dbReference type="OrthoDB" id="271711at2"/>
<dbReference type="Proteomes" id="UP000193396">
    <property type="component" value="Unassembled WGS sequence"/>
</dbReference>
<evidence type="ECO:0000256" key="2">
    <source>
        <dbReference type="ARBA" id="ARBA00023027"/>
    </source>
</evidence>
<evidence type="ECO:0000256" key="1">
    <source>
        <dbReference type="ARBA" id="ARBA00023002"/>
    </source>
</evidence>
<dbReference type="Gene3D" id="3.40.50.720">
    <property type="entry name" value="NAD(P)-binding Rossmann-like Domain"/>
    <property type="match status" value="1"/>
</dbReference>
<evidence type="ECO:0000259" key="3">
    <source>
        <dbReference type="Pfam" id="PF01232"/>
    </source>
</evidence>
<dbReference type="EMBL" id="JFKB01000005">
    <property type="protein sequence ID" value="OSQ48327.1"/>
    <property type="molecule type" value="Genomic_DNA"/>
</dbReference>
<sequence length="362" mass="40836">MFLQFGTSRFLQAHADLILSEANLSRQICVVQSSGSSETSDRITHLAKDDGFPVRIQGRFDGKTIDREIRVTSIRRALSSALQWDDVIAEALECRFILSNVSEAGYRPQARDHDTHFDNAMSYIAKLLLVLKARFTAGRPPVTIMPLELFPSNGSYLKDRVLTLAKERSETADFVNWLAGNIWVNSLVDRIVSEPLNPIGAVTEPYCLWAIEKSAKLNLPFTHPAVRLVDDLGTYERLKLYILNLSHTYMAEVWEVQNMPKITTVRDFICEKAQVPTYRNMIENEVLPAFTTAKMGDQAADYFINTYERFENPFLKHQIADIANGHQAKVQSRICGFLDWANEIGDGTPKPILSAIAKGNRP</sequence>
<dbReference type="InterPro" id="IPR013328">
    <property type="entry name" value="6PGD_dom2"/>
</dbReference>
<dbReference type="Gene3D" id="1.10.1040.10">
    <property type="entry name" value="N-(1-d-carboxylethyl)-l-norvaline Dehydrogenase, domain 2"/>
    <property type="match status" value="1"/>
</dbReference>
<dbReference type="SUPFAM" id="SSF48179">
    <property type="entry name" value="6-phosphogluconate dehydrogenase C-terminal domain-like"/>
    <property type="match status" value="1"/>
</dbReference>
<dbReference type="SUPFAM" id="SSF51735">
    <property type="entry name" value="NAD(P)-binding Rossmann-fold domains"/>
    <property type="match status" value="1"/>
</dbReference>
<keyword evidence="6" id="KW-1185">Reference proteome</keyword>
<keyword evidence="1" id="KW-0560">Oxidoreductase</keyword>
<dbReference type="AlphaFoldDB" id="A0A1Y2LC12"/>